<dbReference type="InterPro" id="IPR029016">
    <property type="entry name" value="GAF-like_dom_sf"/>
</dbReference>
<dbReference type="EMBL" id="BMCT01000004">
    <property type="protein sequence ID" value="GGF70131.1"/>
    <property type="molecule type" value="Genomic_DNA"/>
</dbReference>
<dbReference type="PROSITE" id="PS51078">
    <property type="entry name" value="ICLR_ED"/>
    <property type="match status" value="1"/>
</dbReference>
<dbReference type="InterPro" id="IPR036388">
    <property type="entry name" value="WH-like_DNA-bd_sf"/>
</dbReference>
<dbReference type="Proteomes" id="UP000606044">
    <property type="component" value="Unassembled WGS sequence"/>
</dbReference>
<dbReference type="Pfam" id="PF09339">
    <property type="entry name" value="HTH_IclR"/>
    <property type="match status" value="1"/>
</dbReference>
<accession>A0A917FD98</accession>
<gene>
    <name evidence="6" type="ORF">GCM10007301_32380</name>
</gene>
<dbReference type="GO" id="GO:0003700">
    <property type="term" value="F:DNA-binding transcription factor activity"/>
    <property type="evidence" value="ECO:0007669"/>
    <property type="project" value="TreeGrafter"/>
</dbReference>
<dbReference type="PROSITE" id="PS51077">
    <property type="entry name" value="HTH_ICLR"/>
    <property type="match status" value="1"/>
</dbReference>
<keyword evidence="7" id="KW-1185">Reference proteome</keyword>
<feature type="domain" description="IclR-ED" evidence="5">
    <location>
        <begin position="70"/>
        <end position="252"/>
    </location>
</feature>
<dbReference type="Gene3D" id="1.10.10.10">
    <property type="entry name" value="Winged helix-like DNA-binding domain superfamily/Winged helix DNA-binding domain"/>
    <property type="match status" value="1"/>
</dbReference>
<dbReference type="PANTHER" id="PTHR30136:SF24">
    <property type="entry name" value="HTH-TYPE TRANSCRIPTIONAL REPRESSOR ALLR"/>
    <property type="match status" value="1"/>
</dbReference>
<dbReference type="SMART" id="SM00346">
    <property type="entry name" value="HTH_ICLR"/>
    <property type="match status" value="1"/>
</dbReference>
<dbReference type="Gene3D" id="3.30.450.40">
    <property type="match status" value="1"/>
</dbReference>
<dbReference type="GO" id="GO:0003677">
    <property type="term" value="F:DNA binding"/>
    <property type="evidence" value="ECO:0007669"/>
    <property type="project" value="UniProtKB-KW"/>
</dbReference>
<evidence type="ECO:0000256" key="3">
    <source>
        <dbReference type="ARBA" id="ARBA00023163"/>
    </source>
</evidence>
<dbReference type="SUPFAM" id="SSF46785">
    <property type="entry name" value="Winged helix' DNA-binding domain"/>
    <property type="match status" value="1"/>
</dbReference>
<evidence type="ECO:0000256" key="2">
    <source>
        <dbReference type="ARBA" id="ARBA00023125"/>
    </source>
</evidence>
<protein>
    <submittedName>
        <fullName evidence="6">Transcriptional regulator</fullName>
    </submittedName>
</protein>
<dbReference type="InterPro" id="IPR036390">
    <property type="entry name" value="WH_DNA-bd_sf"/>
</dbReference>
<dbReference type="Pfam" id="PF01614">
    <property type="entry name" value="IclR_C"/>
    <property type="match status" value="1"/>
</dbReference>
<keyword evidence="3" id="KW-0804">Transcription</keyword>
<feature type="domain" description="HTH iclR-type" evidence="4">
    <location>
        <begin position="7"/>
        <end position="69"/>
    </location>
</feature>
<dbReference type="PANTHER" id="PTHR30136">
    <property type="entry name" value="HELIX-TURN-HELIX TRANSCRIPTIONAL REGULATOR, ICLR FAMILY"/>
    <property type="match status" value="1"/>
</dbReference>
<dbReference type="InterPro" id="IPR005471">
    <property type="entry name" value="Tscrpt_reg_IclR_N"/>
</dbReference>
<evidence type="ECO:0000256" key="1">
    <source>
        <dbReference type="ARBA" id="ARBA00023015"/>
    </source>
</evidence>
<organism evidence="6 7">
    <name type="scientific">Azorhizobium oxalatiphilum</name>
    <dbReference type="NCBI Taxonomy" id="980631"/>
    <lineage>
        <taxon>Bacteria</taxon>
        <taxon>Pseudomonadati</taxon>
        <taxon>Pseudomonadota</taxon>
        <taxon>Alphaproteobacteria</taxon>
        <taxon>Hyphomicrobiales</taxon>
        <taxon>Xanthobacteraceae</taxon>
        <taxon>Azorhizobium</taxon>
    </lineage>
</organism>
<dbReference type="AlphaFoldDB" id="A0A917FD98"/>
<reference evidence="6" key="1">
    <citation type="journal article" date="2014" name="Int. J. Syst. Evol. Microbiol.">
        <title>Complete genome sequence of Corynebacterium casei LMG S-19264T (=DSM 44701T), isolated from a smear-ripened cheese.</title>
        <authorList>
            <consortium name="US DOE Joint Genome Institute (JGI-PGF)"/>
            <person name="Walter F."/>
            <person name="Albersmeier A."/>
            <person name="Kalinowski J."/>
            <person name="Ruckert C."/>
        </authorList>
    </citation>
    <scope>NUCLEOTIDE SEQUENCE</scope>
    <source>
        <strain evidence="6">CCM 7897</strain>
    </source>
</reference>
<comment type="caution">
    <text evidence="6">The sequence shown here is derived from an EMBL/GenBank/DDBJ whole genome shotgun (WGS) entry which is preliminary data.</text>
</comment>
<dbReference type="SUPFAM" id="SSF55781">
    <property type="entry name" value="GAF domain-like"/>
    <property type="match status" value="1"/>
</dbReference>
<dbReference type="RefSeq" id="WP_188580373.1">
    <property type="nucleotide sequence ID" value="NZ_BMCT01000004.1"/>
</dbReference>
<dbReference type="InterPro" id="IPR050707">
    <property type="entry name" value="HTH_MetabolicPath_Reg"/>
</dbReference>
<reference evidence="6" key="2">
    <citation type="submission" date="2020-09" db="EMBL/GenBank/DDBJ databases">
        <authorList>
            <person name="Sun Q."/>
            <person name="Sedlacek I."/>
        </authorList>
    </citation>
    <scope>NUCLEOTIDE SEQUENCE</scope>
    <source>
        <strain evidence="6">CCM 7897</strain>
    </source>
</reference>
<keyword evidence="2" id="KW-0238">DNA-binding</keyword>
<dbReference type="GO" id="GO:0045892">
    <property type="term" value="P:negative regulation of DNA-templated transcription"/>
    <property type="evidence" value="ECO:0007669"/>
    <property type="project" value="TreeGrafter"/>
</dbReference>
<name>A0A917FD98_9HYPH</name>
<sequence>MKEDHKLPPLERYFRILELLSAHPGGLALIEVARMLALPKATAHRLLATMQNSGLVALNSSGAAYVTGDRVRRLALLSTDEAYIETLTSSLLRDLSEEIGETCYVARLEGTQVRSVVMESPDAPWRGFVLPGKTMQPNATACSKAILAFHDEAFIDRALADSIVRLTDRTKTDPAAIKAELAQVRAQGYATCIGEVDEALAAVAVPVEVQPAGVVFSLGVVGPMARILRLIEEDIPKRLTTIADAIALALAKGDTAAVPRALHGREASAGA</sequence>
<evidence type="ECO:0000259" key="4">
    <source>
        <dbReference type="PROSITE" id="PS51077"/>
    </source>
</evidence>
<proteinExistence type="predicted"/>
<evidence type="ECO:0000313" key="6">
    <source>
        <dbReference type="EMBL" id="GGF70131.1"/>
    </source>
</evidence>
<evidence type="ECO:0000259" key="5">
    <source>
        <dbReference type="PROSITE" id="PS51078"/>
    </source>
</evidence>
<dbReference type="InterPro" id="IPR014757">
    <property type="entry name" value="Tscrpt_reg_IclR_C"/>
</dbReference>
<keyword evidence="1" id="KW-0805">Transcription regulation</keyword>
<evidence type="ECO:0000313" key="7">
    <source>
        <dbReference type="Proteomes" id="UP000606044"/>
    </source>
</evidence>